<reference evidence="2" key="1">
    <citation type="submission" date="2021-01" db="EMBL/GenBank/DDBJ databases">
        <title>Genome sequence of strain Noviherbaspirillum sp. DKR-6.</title>
        <authorList>
            <person name="Chaudhary D.K."/>
        </authorList>
    </citation>
    <scope>NUCLEOTIDE SEQUENCE</scope>
    <source>
        <strain evidence="2">DKR-6</strain>
    </source>
</reference>
<dbReference type="EMBL" id="JAEPBG010000008">
    <property type="protein sequence ID" value="MBK4736533.1"/>
    <property type="molecule type" value="Genomic_DNA"/>
</dbReference>
<feature type="compositionally biased region" description="Pro residues" evidence="1">
    <location>
        <begin position="99"/>
        <end position="112"/>
    </location>
</feature>
<keyword evidence="3" id="KW-1185">Reference proteome</keyword>
<name>A0A934SW75_9BURK</name>
<feature type="compositionally biased region" description="Low complexity" evidence="1">
    <location>
        <begin position="113"/>
        <end position="163"/>
    </location>
</feature>
<gene>
    <name evidence="2" type="ORF">JJB74_18060</name>
</gene>
<dbReference type="Pfam" id="PF11306">
    <property type="entry name" value="DUF3108"/>
    <property type="match status" value="1"/>
</dbReference>
<feature type="compositionally biased region" description="Basic residues" evidence="1">
    <location>
        <begin position="87"/>
        <end position="96"/>
    </location>
</feature>
<accession>A0A934SW75</accession>
<proteinExistence type="predicted"/>
<feature type="compositionally biased region" description="Pro residues" evidence="1">
    <location>
        <begin position="69"/>
        <end position="86"/>
    </location>
</feature>
<evidence type="ECO:0000256" key="1">
    <source>
        <dbReference type="SAM" id="MobiDB-lite"/>
    </source>
</evidence>
<evidence type="ECO:0000313" key="2">
    <source>
        <dbReference type="EMBL" id="MBK4736533.1"/>
    </source>
</evidence>
<evidence type="ECO:0000313" key="3">
    <source>
        <dbReference type="Proteomes" id="UP000622890"/>
    </source>
</evidence>
<dbReference type="AlphaFoldDB" id="A0A934SW75"/>
<comment type="caution">
    <text evidence="2">The sequence shown here is derived from an EMBL/GenBank/DDBJ whole genome shotgun (WGS) entry which is preliminary data.</text>
</comment>
<dbReference type="Proteomes" id="UP000622890">
    <property type="component" value="Unassembled WGS sequence"/>
</dbReference>
<feature type="region of interest" description="Disordered" evidence="1">
    <location>
        <begin position="53"/>
        <end position="170"/>
    </location>
</feature>
<organism evidence="2 3">
    <name type="scientific">Noviherbaspirillum pedocola</name>
    <dbReference type="NCBI Taxonomy" id="2801341"/>
    <lineage>
        <taxon>Bacteria</taxon>
        <taxon>Pseudomonadati</taxon>
        <taxon>Pseudomonadota</taxon>
        <taxon>Betaproteobacteria</taxon>
        <taxon>Burkholderiales</taxon>
        <taxon>Oxalobacteraceae</taxon>
        <taxon>Noviherbaspirillum</taxon>
    </lineage>
</organism>
<protein>
    <submittedName>
        <fullName evidence="2">DUF3108 domain-containing protein</fullName>
    </submittedName>
</protein>
<dbReference type="InterPro" id="IPR021457">
    <property type="entry name" value="DUF3108"/>
</dbReference>
<sequence>MSASPSSSSFPHRRIPTAARILALLALSALLHLLAIDWAGGGLSLPRWRSEAPPTVQVELKSAPAAVPIAPPPPPKPQAKAQPKPPPRPKPRRQARVRPPAPPVAVLPPSPPIDAAAPADIAPQPEQTAATPAQGDAAEAAKPQAATPAPSAPVAPETPKAAEAPPPVFRMPPSAELKYEVQALREGQTVYGSGKIAWRSGGTGYEVRGEAGVLFFTLLEFGSRGMVDEHGVAPTIYTEKRFRRSETATHFRREEGLISFSSSTVTYPRHGGEQDRASIVWQLAALGLGEPGRFAPGAQIDVFVAGVRDGETWSMKVQGLEDIDTASGRIRAWHVVRVPRPGSYEQKLDIWLAPERHWYPMRLRWTETNGEYLDMSASSVTPLPPLAPPV</sequence>
<dbReference type="RefSeq" id="WP_200594088.1">
    <property type="nucleotide sequence ID" value="NZ_JAEPBG010000008.1"/>
</dbReference>